<evidence type="ECO:0000313" key="1">
    <source>
        <dbReference type="EMBL" id="ALS74965.1"/>
    </source>
</evidence>
<dbReference type="AlphaFoldDB" id="A0A0U2ZCN1"/>
<dbReference type="Proteomes" id="UP000067683">
    <property type="component" value="Chromosome"/>
</dbReference>
<dbReference type="NCBIfam" id="TIGR02678">
    <property type="entry name" value="TIGR02678 family protein"/>
    <property type="match status" value="1"/>
</dbReference>
<dbReference type="InterPro" id="IPR013494">
    <property type="entry name" value="CHP02678"/>
</dbReference>
<sequence>MNVREEYFDEQTEEALGLLFEKFWILRAEDPNAYKQIQEREHKLKRYISEKFGFDLIIRQHFIKMEKVPVEPKSWMGIQVFQEPMDYAIFCCALAFTEQKAVSEQFLLSDLTESIQEIYSGDFPLDWTDYRHRKSLVRALKEIAQLKLIRTIDGNVELFQSDGGEEVLYEVTIYARYFMRSYPDDLFRFNSIEEILESEWQRHLDDQRRKRVYRKLMFSPVVHRNGEADADFAYIRNYRNSLRDDLEAHPPFRLEVFKNAAMLTLPERKQRYTFLPDQRGISSVALHVAAYLREEENFEVTELGEVRLPRQTFEAIVRQVKERHGHGWSKQHRDETDKETVASLLSMWQEWELAEVDKEQEVIVIRSGAARMIGHYPKDYMKEVKRSDE</sequence>
<gene>
    <name evidence="1" type="ORF">AUC31_06870</name>
</gene>
<keyword evidence="2" id="KW-1185">Reference proteome</keyword>
<dbReference type="STRING" id="200991.AUC31_06870"/>
<dbReference type="Pfam" id="PF09661">
    <property type="entry name" value="DUF2398"/>
    <property type="match status" value="1"/>
</dbReference>
<protein>
    <submittedName>
        <fullName evidence="1">Cytosolic protein</fullName>
    </submittedName>
</protein>
<evidence type="ECO:0000313" key="2">
    <source>
        <dbReference type="Proteomes" id="UP000067683"/>
    </source>
</evidence>
<proteinExistence type="predicted"/>
<dbReference type="EMBL" id="CP013659">
    <property type="protein sequence ID" value="ALS74965.1"/>
    <property type="molecule type" value="Genomic_DNA"/>
</dbReference>
<reference evidence="1" key="1">
    <citation type="submission" date="2016-01" db="EMBL/GenBank/DDBJ databases">
        <title>Complete genome of Planococcus rifietoensis type strain M8.</title>
        <authorList>
            <person name="See-Too W.S."/>
        </authorList>
    </citation>
    <scope>NUCLEOTIDE SEQUENCE [LARGE SCALE GENOMIC DNA]</scope>
    <source>
        <strain evidence="1">M8</strain>
    </source>
</reference>
<organism evidence="1 2">
    <name type="scientific">Planococcus rifietoensis</name>
    <dbReference type="NCBI Taxonomy" id="200991"/>
    <lineage>
        <taxon>Bacteria</taxon>
        <taxon>Bacillati</taxon>
        <taxon>Bacillota</taxon>
        <taxon>Bacilli</taxon>
        <taxon>Bacillales</taxon>
        <taxon>Caryophanaceae</taxon>
        <taxon>Planococcus</taxon>
    </lineage>
</organism>
<dbReference type="KEGG" id="prt:AUC31_06870"/>
<accession>A0A0U2ZCN1</accession>
<name>A0A0U2ZCN1_9BACL</name>
<dbReference type="OrthoDB" id="1654131at2"/>
<dbReference type="RefSeq" id="WP_058381672.1">
    <property type="nucleotide sequence ID" value="NZ_CP013659.2"/>
</dbReference>